<feature type="domain" description="N-acetyltransferase" evidence="1">
    <location>
        <begin position="33"/>
        <end position="185"/>
    </location>
</feature>
<dbReference type="Gene3D" id="3.40.630.30">
    <property type="match status" value="1"/>
</dbReference>
<evidence type="ECO:0000313" key="2">
    <source>
        <dbReference type="EMBL" id="GAA4344908.1"/>
    </source>
</evidence>
<dbReference type="SUPFAM" id="SSF55729">
    <property type="entry name" value="Acyl-CoA N-acyltransferases (Nat)"/>
    <property type="match status" value="1"/>
</dbReference>
<gene>
    <name evidence="2" type="ORF">GCM10023184_46620</name>
</gene>
<evidence type="ECO:0000259" key="1">
    <source>
        <dbReference type="PROSITE" id="PS51186"/>
    </source>
</evidence>
<keyword evidence="3" id="KW-1185">Reference proteome</keyword>
<evidence type="ECO:0000313" key="3">
    <source>
        <dbReference type="Proteomes" id="UP001501725"/>
    </source>
</evidence>
<dbReference type="InterPro" id="IPR016181">
    <property type="entry name" value="Acyl_CoA_acyltransferase"/>
</dbReference>
<dbReference type="RefSeq" id="WP_345258462.1">
    <property type="nucleotide sequence ID" value="NZ_BAABGY010000020.1"/>
</dbReference>
<name>A0ABP8HUV5_9BACT</name>
<sequence>MSTVANTTAAPLTVLLDTERLHLRKADAAALSYLYNECTAAEGARLLGLPADAYQREKAKFAGGFTTFNKTFLFVHLLPKGSDVAIGWCGFHTWYTDHARAEIGYVLTDETQRGKGYMSEALGAVLAYGFRELGLHRIEAFVGPGNTPSLRLMERHGFVREGLLREHYFTNGRHEHSVVFGLLRAEWLQRTQGETPNQQR</sequence>
<dbReference type="EMBL" id="BAABGY010000020">
    <property type="protein sequence ID" value="GAA4344908.1"/>
    <property type="molecule type" value="Genomic_DNA"/>
</dbReference>
<proteinExistence type="predicted"/>
<accession>A0ABP8HUV5</accession>
<protein>
    <submittedName>
        <fullName evidence="2">GNAT family protein</fullName>
    </submittedName>
</protein>
<dbReference type="InterPro" id="IPR000182">
    <property type="entry name" value="GNAT_dom"/>
</dbReference>
<dbReference type="InterPro" id="IPR051908">
    <property type="entry name" value="Ribosomal_N-acetyltransferase"/>
</dbReference>
<organism evidence="2 3">
    <name type="scientific">Flaviaesturariibacter amylovorans</name>
    <dbReference type="NCBI Taxonomy" id="1084520"/>
    <lineage>
        <taxon>Bacteria</taxon>
        <taxon>Pseudomonadati</taxon>
        <taxon>Bacteroidota</taxon>
        <taxon>Chitinophagia</taxon>
        <taxon>Chitinophagales</taxon>
        <taxon>Chitinophagaceae</taxon>
        <taxon>Flaviaestuariibacter</taxon>
    </lineage>
</organism>
<dbReference type="PROSITE" id="PS51186">
    <property type="entry name" value="GNAT"/>
    <property type="match status" value="1"/>
</dbReference>
<reference evidence="3" key="1">
    <citation type="journal article" date="2019" name="Int. J. Syst. Evol. Microbiol.">
        <title>The Global Catalogue of Microorganisms (GCM) 10K type strain sequencing project: providing services to taxonomists for standard genome sequencing and annotation.</title>
        <authorList>
            <consortium name="The Broad Institute Genomics Platform"/>
            <consortium name="The Broad Institute Genome Sequencing Center for Infectious Disease"/>
            <person name="Wu L."/>
            <person name="Ma J."/>
        </authorList>
    </citation>
    <scope>NUCLEOTIDE SEQUENCE [LARGE SCALE GENOMIC DNA]</scope>
    <source>
        <strain evidence="3">JCM 17919</strain>
    </source>
</reference>
<dbReference type="PANTHER" id="PTHR43441">
    <property type="entry name" value="RIBOSOMAL-PROTEIN-SERINE ACETYLTRANSFERASE"/>
    <property type="match status" value="1"/>
</dbReference>
<dbReference type="Proteomes" id="UP001501725">
    <property type="component" value="Unassembled WGS sequence"/>
</dbReference>
<dbReference type="Pfam" id="PF13302">
    <property type="entry name" value="Acetyltransf_3"/>
    <property type="match status" value="1"/>
</dbReference>
<comment type="caution">
    <text evidence="2">The sequence shown here is derived from an EMBL/GenBank/DDBJ whole genome shotgun (WGS) entry which is preliminary data.</text>
</comment>
<dbReference type="PANTHER" id="PTHR43441:SF11">
    <property type="entry name" value="RIBOSOMAL-PROTEIN-SERINE ACETYLTRANSFERASE"/>
    <property type="match status" value="1"/>
</dbReference>
<dbReference type="CDD" id="cd04301">
    <property type="entry name" value="NAT_SF"/>
    <property type="match status" value="1"/>
</dbReference>